<evidence type="ECO:0000256" key="16">
    <source>
        <dbReference type="ARBA" id="ARBA00023316"/>
    </source>
</evidence>
<dbReference type="GO" id="GO:0071949">
    <property type="term" value="F:FAD binding"/>
    <property type="evidence" value="ECO:0007669"/>
    <property type="project" value="InterPro"/>
</dbReference>
<sequence length="303" mass="31868">MTELAASLSAAMPKLRGKLAAEQSLAESLWFRVGGKAEALFQPVDEDDLAYFLSRLPSEVPYVVIGLGSNVLVRDGGIPGVTIRLGKPFATIAPGRDATIWAGAGAADKRVALEAMEAGIGGFAFFAGIPGAIGGALAMNAGANGTETSQRVVEVFGFDRSGDAVTLSNAEMGYSYRHSAAPTGVIFTSVLMQGERRERETIKAEIDAVVAHREATQPTKSRTGGSTFKNPPGHTAWKLVDEAGCRGLQIGGAQVSVLHTNFLLNVGGATAADIEALGEEVRRRVRETSGVELEWEIKRIGVD</sequence>
<dbReference type="SUPFAM" id="SSF56176">
    <property type="entry name" value="FAD-binding/transporter-associated domain-like"/>
    <property type="match status" value="1"/>
</dbReference>
<accession>A0A4Q9GDY1</accession>
<keyword evidence="11 19" id="KW-0521">NADP</keyword>
<evidence type="ECO:0000256" key="4">
    <source>
        <dbReference type="ARBA" id="ARBA00004752"/>
    </source>
</evidence>
<dbReference type="InterPro" id="IPR016166">
    <property type="entry name" value="FAD-bd_PCMH"/>
</dbReference>
<dbReference type="Pfam" id="PF02873">
    <property type="entry name" value="MurB_C"/>
    <property type="match status" value="1"/>
</dbReference>
<dbReference type="PROSITE" id="PS51387">
    <property type="entry name" value="FAD_PCMH"/>
    <property type="match status" value="1"/>
</dbReference>
<dbReference type="GO" id="GO:0008762">
    <property type="term" value="F:UDP-N-acetylmuramate dehydrogenase activity"/>
    <property type="evidence" value="ECO:0007669"/>
    <property type="project" value="UniProtKB-UniRule"/>
</dbReference>
<dbReference type="InterPro" id="IPR003170">
    <property type="entry name" value="MurB"/>
</dbReference>
<evidence type="ECO:0000256" key="12">
    <source>
        <dbReference type="ARBA" id="ARBA00022960"/>
    </source>
</evidence>
<evidence type="ECO:0000256" key="13">
    <source>
        <dbReference type="ARBA" id="ARBA00022984"/>
    </source>
</evidence>
<evidence type="ECO:0000256" key="10">
    <source>
        <dbReference type="ARBA" id="ARBA00022827"/>
    </source>
</evidence>
<evidence type="ECO:0000256" key="17">
    <source>
        <dbReference type="ARBA" id="ARBA00031026"/>
    </source>
</evidence>
<reference evidence="21 22" key="1">
    <citation type="submission" date="2019-02" db="EMBL/GenBank/DDBJ databases">
        <title>Hansschlegelia quercus sp. nov., a novel methylotrophic bacterium from buds of oak (Quercus robur L.).</title>
        <authorList>
            <person name="Agafonova N.V."/>
            <person name="Kaparullina E.N."/>
            <person name="Grouzdev D.S."/>
            <person name="Doronina N.V."/>
        </authorList>
    </citation>
    <scope>NUCLEOTIDE SEQUENCE [LARGE SCALE GENOMIC DNA]</scope>
    <source>
        <strain evidence="21 22">Dub</strain>
    </source>
</reference>
<dbReference type="EC" id="1.3.1.98" evidence="5 19"/>
<dbReference type="GO" id="GO:0071555">
    <property type="term" value="P:cell wall organization"/>
    <property type="evidence" value="ECO:0007669"/>
    <property type="project" value="UniProtKB-KW"/>
</dbReference>
<feature type="active site" description="Proton donor" evidence="19">
    <location>
        <position position="226"/>
    </location>
</feature>
<dbReference type="SUPFAM" id="SSF56194">
    <property type="entry name" value="Uridine diphospho-N-Acetylenolpyruvylglucosamine reductase, MurB, C-terminal domain"/>
    <property type="match status" value="1"/>
</dbReference>
<dbReference type="InterPro" id="IPR036318">
    <property type="entry name" value="FAD-bd_PCMH-like_sf"/>
</dbReference>
<comment type="function">
    <text evidence="2 19">Cell wall formation.</text>
</comment>
<dbReference type="EMBL" id="SIUB01000009">
    <property type="protein sequence ID" value="TBN47980.1"/>
    <property type="molecule type" value="Genomic_DNA"/>
</dbReference>
<evidence type="ECO:0000256" key="15">
    <source>
        <dbReference type="ARBA" id="ARBA00023306"/>
    </source>
</evidence>
<dbReference type="HAMAP" id="MF_00037">
    <property type="entry name" value="MurB"/>
    <property type="match status" value="1"/>
</dbReference>
<comment type="caution">
    <text evidence="21">The sequence shown here is derived from an EMBL/GenBank/DDBJ whole genome shotgun (WGS) entry which is preliminary data.</text>
</comment>
<feature type="domain" description="FAD-binding PCMH-type" evidence="20">
    <location>
        <begin position="33"/>
        <end position="197"/>
    </location>
</feature>
<keyword evidence="12 19" id="KW-0133">Cell shape</keyword>
<evidence type="ECO:0000259" key="20">
    <source>
        <dbReference type="PROSITE" id="PS51387"/>
    </source>
</evidence>
<dbReference type="InterPro" id="IPR016169">
    <property type="entry name" value="FAD-bd_PCMH_sub2"/>
</dbReference>
<dbReference type="Gene3D" id="3.30.43.10">
    <property type="entry name" value="Uridine Diphospho-n-acetylenolpyruvylglucosamine Reductase, domain 2"/>
    <property type="match status" value="1"/>
</dbReference>
<evidence type="ECO:0000256" key="1">
    <source>
        <dbReference type="ARBA" id="ARBA00001974"/>
    </source>
</evidence>
<keyword evidence="14 19" id="KW-0560">Oxidoreductase</keyword>
<feature type="active site" evidence="19">
    <location>
        <position position="177"/>
    </location>
</feature>
<gene>
    <name evidence="19 21" type="primary">murB</name>
    <name evidence="21" type="ORF">EYR15_15310</name>
</gene>
<dbReference type="GO" id="GO:0051301">
    <property type="term" value="P:cell division"/>
    <property type="evidence" value="ECO:0007669"/>
    <property type="project" value="UniProtKB-KW"/>
</dbReference>
<comment type="cofactor">
    <cofactor evidence="1 19">
        <name>FAD</name>
        <dbReference type="ChEBI" id="CHEBI:57692"/>
    </cofactor>
</comment>
<evidence type="ECO:0000256" key="9">
    <source>
        <dbReference type="ARBA" id="ARBA00022630"/>
    </source>
</evidence>
<keyword evidence="7 19" id="KW-0963">Cytoplasm</keyword>
<name>A0A4Q9GDY1_9HYPH</name>
<evidence type="ECO:0000256" key="18">
    <source>
        <dbReference type="ARBA" id="ARBA00048914"/>
    </source>
</evidence>
<dbReference type="RefSeq" id="WP_131004439.1">
    <property type="nucleotide sequence ID" value="NZ_JBHSZR010000008.1"/>
</dbReference>
<dbReference type="PANTHER" id="PTHR21071">
    <property type="entry name" value="UDP-N-ACETYLENOLPYRUVOYLGLUCOSAMINE REDUCTASE"/>
    <property type="match status" value="1"/>
</dbReference>
<evidence type="ECO:0000313" key="21">
    <source>
        <dbReference type="EMBL" id="TBN47980.1"/>
    </source>
</evidence>
<dbReference type="Pfam" id="PF01565">
    <property type="entry name" value="FAD_binding_4"/>
    <property type="match status" value="1"/>
</dbReference>
<evidence type="ECO:0000256" key="8">
    <source>
        <dbReference type="ARBA" id="ARBA00022618"/>
    </source>
</evidence>
<evidence type="ECO:0000313" key="22">
    <source>
        <dbReference type="Proteomes" id="UP000291613"/>
    </source>
</evidence>
<dbReference type="Gene3D" id="3.90.78.10">
    <property type="entry name" value="UDP-N-acetylenolpyruvoylglucosamine reductase, C-terminal domain"/>
    <property type="match status" value="1"/>
</dbReference>
<comment type="subcellular location">
    <subcellularLocation>
        <location evidence="3 19">Cytoplasm</location>
    </subcellularLocation>
</comment>
<protein>
    <recommendedName>
        <fullName evidence="6 19">UDP-N-acetylenolpyruvoylglucosamine reductase</fullName>
        <ecNumber evidence="5 19">1.3.1.98</ecNumber>
    </recommendedName>
    <alternativeName>
        <fullName evidence="17 19">UDP-N-acetylmuramate dehydrogenase</fullName>
    </alternativeName>
</protein>
<keyword evidence="10 19" id="KW-0274">FAD</keyword>
<dbReference type="Gene3D" id="3.30.465.10">
    <property type="match status" value="1"/>
</dbReference>
<dbReference type="InterPro" id="IPR036635">
    <property type="entry name" value="MurB_C_sf"/>
</dbReference>
<keyword evidence="13 19" id="KW-0573">Peptidoglycan synthesis</keyword>
<organism evidence="21 22">
    <name type="scientific">Hansschlegelia quercus</name>
    <dbReference type="NCBI Taxonomy" id="2528245"/>
    <lineage>
        <taxon>Bacteria</taxon>
        <taxon>Pseudomonadati</taxon>
        <taxon>Pseudomonadota</taxon>
        <taxon>Alphaproteobacteria</taxon>
        <taxon>Hyphomicrobiales</taxon>
        <taxon>Methylopilaceae</taxon>
        <taxon>Hansschlegelia</taxon>
    </lineage>
</organism>
<keyword evidence="22" id="KW-1185">Reference proteome</keyword>
<feature type="active site" evidence="19">
    <location>
        <position position="296"/>
    </location>
</feature>
<dbReference type="PANTHER" id="PTHR21071:SF4">
    <property type="entry name" value="UDP-N-ACETYLENOLPYRUVOYLGLUCOSAMINE REDUCTASE"/>
    <property type="match status" value="1"/>
</dbReference>
<evidence type="ECO:0000256" key="7">
    <source>
        <dbReference type="ARBA" id="ARBA00022490"/>
    </source>
</evidence>
<dbReference type="Proteomes" id="UP000291613">
    <property type="component" value="Unassembled WGS sequence"/>
</dbReference>
<evidence type="ECO:0000256" key="2">
    <source>
        <dbReference type="ARBA" id="ARBA00003921"/>
    </source>
</evidence>
<evidence type="ECO:0000256" key="3">
    <source>
        <dbReference type="ARBA" id="ARBA00004496"/>
    </source>
</evidence>
<dbReference type="GO" id="GO:0008360">
    <property type="term" value="P:regulation of cell shape"/>
    <property type="evidence" value="ECO:0007669"/>
    <property type="project" value="UniProtKB-KW"/>
</dbReference>
<dbReference type="UniPathway" id="UPA00219"/>
<keyword evidence="8 19" id="KW-0132">Cell division</keyword>
<dbReference type="AlphaFoldDB" id="A0A4Q9GDY1"/>
<keyword evidence="9 19" id="KW-0285">Flavoprotein</keyword>
<dbReference type="NCBIfam" id="TIGR00179">
    <property type="entry name" value="murB"/>
    <property type="match status" value="1"/>
</dbReference>
<comment type="pathway">
    <text evidence="4 19">Cell wall biogenesis; peptidoglycan biosynthesis.</text>
</comment>
<dbReference type="InterPro" id="IPR006094">
    <property type="entry name" value="Oxid_FAD_bind_N"/>
</dbReference>
<evidence type="ECO:0000256" key="19">
    <source>
        <dbReference type="HAMAP-Rule" id="MF_00037"/>
    </source>
</evidence>
<evidence type="ECO:0000256" key="6">
    <source>
        <dbReference type="ARBA" id="ARBA00015188"/>
    </source>
</evidence>
<dbReference type="NCBIfam" id="NF010480">
    <property type="entry name" value="PRK13905.1"/>
    <property type="match status" value="1"/>
</dbReference>
<keyword evidence="16 19" id="KW-0961">Cell wall biogenesis/degradation</keyword>
<comment type="similarity">
    <text evidence="19">Belongs to the MurB family.</text>
</comment>
<dbReference type="OrthoDB" id="9804753at2"/>
<keyword evidence="15 19" id="KW-0131">Cell cycle</keyword>
<dbReference type="InterPro" id="IPR016167">
    <property type="entry name" value="FAD-bd_PCMH_sub1"/>
</dbReference>
<evidence type="ECO:0000256" key="5">
    <source>
        <dbReference type="ARBA" id="ARBA00012518"/>
    </source>
</evidence>
<dbReference type="GO" id="GO:0005829">
    <property type="term" value="C:cytosol"/>
    <property type="evidence" value="ECO:0007669"/>
    <property type="project" value="TreeGrafter"/>
</dbReference>
<evidence type="ECO:0000256" key="14">
    <source>
        <dbReference type="ARBA" id="ARBA00023002"/>
    </source>
</evidence>
<comment type="catalytic activity">
    <reaction evidence="18 19">
        <text>UDP-N-acetyl-alpha-D-muramate + NADP(+) = UDP-N-acetyl-3-O-(1-carboxyvinyl)-alpha-D-glucosamine + NADPH + H(+)</text>
        <dbReference type="Rhea" id="RHEA:12248"/>
        <dbReference type="ChEBI" id="CHEBI:15378"/>
        <dbReference type="ChEBI" id="CHEBI:57783"/>
        <dbReference type="ChEBI" id="CHEBI:58349"/>
        <dbReference type="ChEBI" id="CHEBI:68483"/>
        <dbReference type="ChEBI" id="CHEBI:70757"/>
        <dbReference type="EC" id="1.3.1.98"/>
    </reaction>
</comment>
<evidence type="ECO:0000256" key="11">
    <source>
        <dbReference type="ARBA" id="ARBA00022857"/>
    </source>
</evidence>
<dbReference type="InterPro" id="IPR011601">
    <property type="entry name" value="MurB_C"/>
</dbReference>
<dbReference type="GO" id="GO:0009252">
    <property type="term" value="P:peptidoglycan biosynthetic process"/>
    <property type="evidence" value="ECO:0007669"/>
    <property type="project" value="UniProtKB-UniRule"/>
</dbReference>
<proteinExistence type="inferred from homology"/>